<keyword evidence="2" id="KW-1185">Reference proteome</keyword>
<evidence type="ECO:0000313" key="2">
    <source>
        <dbReference type="Proteomes" id="UP000190750"/>
    </source>
</evidence>
<dbReference type="RefSeq" id="WP_078363424.1">
    <property type="nucleotide sequence ID" value="NZ_MTJN01000002.1"/>
</dbReference>
<reference evidence="1 2" key="1">
    <citation type="submission" date="2017-01" db="EMBL/GenBank/DDBJ databases">
        <title>Genome sequencing of Rhodoferax fermentans JCM 7819.</title>
        <authorList>
            <person name="Kim Y.J."/>
            <person name="Farh M.E.-A."/>
            <person name="Yang D.-C."/>
        </authorList>
    </citation>
    <scope>NUCLEOTIDE SEQUENCE [LARGE SCALE GENOMIC DNA]</scope>
    <source>
        <strain evidence="1 2">JCM 7819</strain>
    </source>
</reference>
<gene>
    <name evidence="1" type="ORF">RF819_01995</name>
</gene>
<organism evidence="1 2">
    <name type="scientific">Rhodoferax fermentans</name>
    <dbReference type="NCBI Taxonomy" id="28066"/>
    <lineage>
        <taxon>Bacteria</taxon>
        <taxon>Pseudomonadati</taxon>
        <taxon>Pseudomonadota</taxon>
        <taxon>Betaproteobacteria</taxon>
        <taxon>Burkholderiales</taxon>
        <taxon>Comamonadaceae</taxon>
        <taxon>Rhodoferax</taxon>
    </lineage>
</organism>
<protein>
    <submittedName>
        <fullName evidence="1">Uncharacterized protein</fullName>
    </submittedName>
</protein>
<name>A0A1T1ANS8_RHOFE</name>
<comment type="caution">
    <text evidence="1">The sequence shown here is derived from an EMBL/GenBank/DDBJ whole genome shotgun (WGS) entry which is preliminary data.</text>
</comment>
<sequence>MKLEQRLQVLEAKGPTNRAEEDRQIDALMKLVLAQVALIPPAPGDLRTPEQRFSDALTAETETDEAARLLDSLPSLGLTPALRRSLMKDR</sequence>
<evidence type="ECO:0000313" key="1">
    <source>
        <dbReference type="EMBL" id="OOV05643.1"/>
    </source>
</evidence>
<dbReference type="STRING" id="28066.RF819_01995"/>
<dbReference type="AlphaFoldDB" id="A0A1T1ANS8"/>
<dbReference type="EMBL" id="MTJN01000002">
    <property type="protein sequence ID" value="OOV05643.1"/>
    <property type="molecule type" value="Genomic_DNA"/>
</dbReference>
<proteinExistence type="predicted"/>
<accession>A0A1T1ANS8</accession>
<dbReference type="Proteomes" id="UP000190750">
    <property type="component" value="Unassembled WGS sequence"/>
</dbReference>